<keyword evidence="2" id="KW-1185">Reference proteome</keyword>
<protein>
    <submittedName>
        <fullName evidence="1">Uncharacterized protein</fullName>
    </submittedName>
</protein>
<dbReference type="Proteomes" id="UP000305760">
    <property type="component" value="Unassembled WGS sequence"/>
</dbReference>
<evidence type="ECO:0000313" key="1">
    <source>
        <dbReference type="EMBL" id="TNJ33293.1"/>
    </source>
</evidence>
<dbReference type="EMBL" id="SMDR01000003">
    <property type="protein sequence ID" value="TNJ33293.1"/>
    <property type="molecule type" value="Genomic_DNA"/>
</dbReference>
<accession>A0A5C4RPV5</accession>
<reference evidence="1 2" key="1">
    <citation type="submission" date="2019-03" db="EMBL/GenBank/DDBJ databases">
        <title>Arenimonas daejeonensis sp. nov., isolated from compost.</title>
        <authorList>
            <person name="Jeon C.O."/>
        </authorList>
    </citation>
    <scope>NUCLEOTIDE SEQUENCE [LARGE SCALE GENOMIC DNA]</scope>
    <source>
        <strain evidence="1 2">R29</strain>
    </source>
</reference>
<dbReference type="RefSeq" id="WP_139449610.1">
    <property type="nucleotide sequence ID" value="NZ_SMDR01000003.1"/>
</dbReference>
<comment type="caution">
    <text evidence="1">The sequence shown here is derived from an EMBL/GenBank/DDBJ whole genome shotgun (WGS) entry which is preliminary data.</text>
</comment>
<evidence type="ECO:0000313" key="2">
    <source>
        <dbReference type="Proteomes" id="UP000305760"/>
    </source>
</evidence>
<dbReference type="AlphaFoldDB" id="A0A5C4RPV5"/>
<gene>
    <name evidence="1" type="ORF">E1B00_13435</name>
</gene>
<dbReference type="OrthoDB" id="5966155at2"/>
<organism evidence="1 2">
    <name type="scientific">Arenimonas terrae</name>
    <dbReference type="NCBI Taxonomy" id="2546226"/>
    <lineage>
        <taxon>Bacteria</taxon>
        <taxon>Pseudomonadati</taxon>
        <taxon>Pseudomonadota</taxon>
        <taxon>Gammaproteobacteria</taxon>
        <taxon>Lysobacterales</taxon>
        <taxon>Lysobacteraceae</taxon>
        <taxon>Arenimonas</taxon>
    </lineage>
</organism>
<name>A0A5C4RPV5_9GAMM</name>
<sequence length="198" mass="21239">MSDPRAQLQSLRFMISAAPGLRERDDWLARLDVIAKALEPPPRTDATIAGNPAEVARLRQDVEDAEHARDAANLQRMKVAGQLNTLQKALAAAAPDVPPAKDAQSHALARISWLADHGGADPQAAVAAKTAEMDAPMPGRAVLEAVIAGERKFTKAQLEFTIAEAMVLTGWAQTPLELMEQGEAWLAELILKNQADAV</sequence>
<proteinExistence type="predicted"/>